<keyword evidence="10" id="KW-1185">Reference proteome</keyword>
<dbReference type="CDD" id="cd01524">
    <property type="entry name" value="RHOD_Pyr_redox"/>
    <property type="match status" value="1"/>
</dbReference>
<dbReference type="InterPro" id="IPR004099">
    <property type="entry name" value="Pyr_nucl-diS_OxRdtase_dimer"/>
</dbReference>
<dbReference type="SUPFAM" id="SSF51905">
    <property type="entry name" value="FAD/NAD(P)-binding domain"/>
    <property type="match status" value="2"/>
</dbReference>
<dbReference type="InterPro" id="IPR016156">
    <property type="entry name" value="FAD/NAD-linked_Rdtase_dimer_sf"/>
</dbReference>
<evidence type="ECO:0000256" key="2">
    <source>
        <dbReference type="ARBA" id="ARBA00009130"/>
    </source>
</evidence>
<dbReference type="Pfam" id="PF00581">
    <property type="entry name" value="Rhodanese"/>
    <property type="match status" value="1"/>
</dbReference>
<dbReference type="PANTHER" id="PTHR43429">
    <property type="entry name" value="PYRIDINE NUCLEOTIDE-DISULFIDE OXIDOREDUCTASE DOMAIN-CONTAINING"/>
    <property type="match status" value="1"/>
</dbReference>
<keyword evidence="5" id="KW-0560">Oxidoreductase</keyword>
<comment type="similarity">
    <text evidence="2">Belongs to the class-III pyridine nucleotide-disulfide oxidoreductase family.</text>
</comment>
<dbReference type="PROSITE" id="PS50206">
    <property type="entry name" value="RHODANESE_3"/>
    <property type="match status" value="1"/>
</dbReference>
<name>A0ABY1I2N1_9ACTO</name>
<sequence>MSTVSTGKSTEVPAGAPRRVVVIGGVAAGMSAATRLRRLDERARITVVERGEHVSFANCGLPYYVGGVIEERDALLLQTPESLRARFNLEVLTSTEAVSIDRAARRVTIRRADGTHAAPESLNYDALVLAPGARPVRPPIPGLERALTLRDVADADALARAVTSGGPQGAPARSALVLGAGFIGLEVAENLHRRGLAVTIVELADHVLPPLDPEMSGPVRQRLEAEGIAVRTGVSVAEAGPSTATLTDGARVAADLLIAAVGVRPDSALAERAGLDVDERGAIVVDDQQRTSDPAIWAAGDATVKRDAVDGRPALVPLAQTANRHGRLIADSIMGRGGRAAPVLGTAIVGILGLQVAMTGWSERRARAAGLEPVVVHIHPADHATYYPGACPMSLKLVMEAGTGRILGAQGVGADGVDKRIDIVATAMRGGLSGPELADLELAYAPQFGAAKDPVNMLGLVADNALSGTTPTIQWHELDAALSAGAACIDVRGPEEYARGHVPGALNIPVDTLRDHLEDLPDRPLVVSCEVGLRGHVATRILLQEGREARNLDGGYRTWSAGGGQGARDHAVPSPMKEE</sequence>
<dbReference type="Proteomes" id="UP000184390">
    <property type="component" value="Unassembled WGS sequence"/>
</dbReference>
<dbReference type="Gene3D" id="3.50.50.60">
    <property type="entry name" value="FAD/NAD(P)-binding domain"/>
    <property type="match status" value="2"/>
</dbReference>
<dbReference type="SMART" id="SM00450">
    <property type="entry name" value="RHOD"/>
    <property type="match status" value="1"/>
</dbReference>
<reference evidence="9 10" key="1">
    <citation type="submission" date="2016-11" db="EMBL/GenBank/DDBJ databases">
        <authorList>
            <person name="Varghese N."/>
            <person name="Submissions S."/>
        </authorList>
    </citation>
    <scope>NUCLEOTIDE SEQUENCE [LARGE SCALE GENOMIC DNA]</scope>
    <source>
        <strain evidence="9 10">PA</strain>
    </source>
</reference>
<evidence type="ECO:0000256" key="6">
    <source>
        <dbReference type="ARBA" id="ARBA00023284"/>
    </source>
</evidence>
<dbReference type="InterPro" id="IPR036873">
    <property type="entry name" value="Rhodanese-like_dom_sf"/>
</dbReference>
<dbReference type="RefSeq" id="WP_073451471.1">
    <property type="nucleotide sequence ID" value="NZ_FQYL01000002.1"/>
</dbReference>
<evidence type="ECO:0000256" key="3">
    <source>
        <dbReference type="ARBA" id="ARBA00022630"/>
    </source>
</evidence>
<feature type="domain" description="Rhodanese" evidence="8">
    <location>
        <begin position="482"/>
        <end position="568"/>
    </location>
</feature>
<feature type="compositionally biased region" description="Basic and acidic residues" evidence="7">
    <location>
        <begin position="567"/>
        <end position="579"/>
    </location>
</feature>
<evidence type="ECO:0000256" key="4">
    <source>
        <dbReference type="ARBA" id="ARBA00022827"/>
    </source>
</evidence>
<feature type="region of interest" description="Disordered" evidence="7">
    <location>
        <begin position="556"/>
        <end position="579"/>
    </location>
</feature>
<dbReference type="Pfam" id="PF07992">
    <property type="entry name" value="Pyr_redox_2"/>
    <property type="match status" value="1"/>
</dbReference>
<dbReference type="InterPro" id="IPR036188">
    <property type="entry name" value="FAD/NAD-bd_sf"/>
</dbReference>
<keyword evidence="6" id="KW-0676">Redox-active center</keyword>
<evidence type="ECO:0000313" key="10">
    <source>
        <dbReference type="Proteomes" id="UP000184390"/>
    </source>
</evidence>
<dbReference type="SUPFAM" id="SSF52821">
    <property type="entry name" value="Rhodanese/Cell cycle control phosphatase"/>
    <property type="match status" value="1"/>
</dbReference>
<dbReference type="PROSITE" id="PS00380">
    <property type="entry name" value="RHODANESE_1"/>
    <property type="match status" value="1"/>
</dbReference>
<evidence type="ECO:0000313" key="9">
    <source>
        <dbReference type="EMBL" id="SHI48198.1"/>
    </source>
</evidence>
<evidence type="ECO:0000256" key="1">
    <source>
        <dbReference type="ARBA" id="ARBA00001974"/>
    </source>
</evidence>
<dbReference type="InterPro" id="IPR023753">
    <property type="entry name" value="FAD/NAD-binding_dom"/>
</dbReference>
<keyword evidence="4" id="KW-0274">FAD</keyword>
<proteinExistence type="inferred from homology"/>
<dbReference type="InterPro" id="IPR001763">
    <property type="entry name" value="Rhodanese-like_dom"/>
</dbReference>
<dbReference type="PRINTS" id="PR00411">
    <property type="entry name" value="PNDRDTASEI"/>
</dbReference>
<dbReference type="InterPro" id="IPR001307">
    <property type="entry name" value="Thiosulphate_STrfase_CS"/>
</dbReference>
<dbReference type="Gene3D" id="3.40.250.10">
    <property type="entry name" value="Rhodanese-like domain"/>
    <property type="match status" value="1"/>
</dbReference>
<organism evidence="9 10">
    <name type="scientific">Actinomyces denticolens</name>
    <dbReference type="NCBI Taxonomy" id="52767"/>
    <lineage>
        <taxon>Bacteria</taxon>
        <taxon>Bacillati</taxon>
        <taxon>Actinomycetota</taxon>
        <taxon>Actinomycetes</taxon>
        <taxon>Actinomycetales</taxon>
        <taxon>Actinomycetaceae</taxon>
        <taxon>Actinomyces</taxon>
    </lineage>
</organism>
<keyword evidence="3" id="KW-0285">Flavoprotein</keyword>
<accession>A0ABY1I2N1</accession>
<protein>
    <submittedName>
        <fullName evidence="9">NADPH-dependent 2,4-dienoyl-CoA reductase, sulfur reductase</fullName>
    </submittedName>
</protein>
<evidence type="ECO:0000259" key="8">
    <source>
        <dbReference type="PROSITE" id="PS50206"/>
    </source>
</evidence>
<comment type="caution">
    <text evidence="9">The sequence shown here is derived from an EMBL/GenBank/DDBJ whole genome shotgun (WGS) entry which is preliminary data.</text>
</comment>
<dbReference type="PANTHER" id="PTHR43429:SF1">
    <property type="entry name" value="NAD(P)H SULFUR OXIDOREDUCTASE (COA-DEPENDENT)"/>
    <property type="match status" value="1"/>
</dbReference>
<evidence type="ECO:0000256" key="5">
    <source>
        <dbReference type="ARBA" id="ARBA00023002"/>
    </source>
</evidence>
<dbReference type="PRINTS" id="PR00368">
    <property type="entry name" value="FADPNR"/>
</dbReference>
<gene>
    <name evidence="9" type="ORF">SAMN05216246_102234</name>
</gene>
<dbReference type="Pfam" id="PF02852">
    <property type="entry name" value="Pyr_redox_dim"/>
    <property type="match status" value="1"/>
</dbReference>
<dbReference type="InterPro" id="IPR050260">
    <property type="entry name" value="FAD-bd_OxRdtase"/>
</dbReference>
<dbReference type="EMBL" id="FQYL01000002">
    <property type="protein sequence ID" value="SHI48198.1"/>
    <property type="molecule type" value="Genomic_DNA"/>
</dbReference>
<evidence type="ECO:0000256" key="7">
    <source>
        <dbReference type="SAM" id="MobiDB-lite"/>
    </source>
</evidence>
<comment type="cofactor">
    <cofactor evidence="1">
        <name>FAD</name>
        <dbReference type="ChEBI" id="CHEBI:57692"/>
    </cofactor>
</comment>
<dbReference type="SUPFAM" id="SSF55424">
    <property type="entry name" value="FAD/NAD-linked reductases, dimerisation (C-terminal) domain"/>
    <property type="match status" value="1"/>
</dbReference>